<dbReference type="GO" id="GO:0005524">
    <property type="term" value="F:ATP binding"/>
    <property type="evidence" value="ECO:0007669"/>
    <property type="project" value="UniProtKB-KW"/>
</dbReference>
<evidence type="ECO:0000313" key="7">
    <source>
        <dbReference type="EMBL" id="MTD15957.1"/>
    </source>
</evidence>
<accession>A0A7K1FP86</accession>
<reference evidence="7 8" key="1">
    <citation type="submission" date="2019-11" db="EMBL/GenBank/DDBJ databases">
        <authorList>
            <person name="Jiang L.-Q."/>
        </authorList>
    </citation>
    <scope>NUCLEOTIDE SEQUENCE [LARGE SCALE GENOMIC DNA]</scope>
    <source>
        <strain evidence="7 8">YIM 132087</strain>
    </source>
</reference>
<feature type="domain" description="ABC transporter" evidence="6">
    <location>
        <begin position="6"/>
        <end position="234"/>
    </location>
</feature>
<dbReference type="PROSITE" id="PS00211">
    <property type="entry name" value="ABC_TRANSPORTER_1"/>
    <property type="match status" value="1"/>
</dbReference>
<gene>
    <name evidence="7" type="ORF">GIS00_18640</name>
</gene>
<evidence type="ECO:0000313" key="8">
    <source>
        <dbReference type="Proteomes" id="UP000460221"/>
    </source>
</evidence>
<sequence length="250" mass="26706">MPDVLLDLDAVTAGYNGVAAVRDLTLSVSAGEVVAMLGPNGAGKTTALLTMVGLLEPMAGSVTALGRPVRSRHTDKLVRAGVLLVPDDRGVFADLTVGEHFRMARAKADKVRLDFVLDRFPALRPLRDRRVGLLSGGEQQMLAIGKALLAEPKLLLIDEMSLGLAPKIVQEMLPGIRRLAKDENVGVVLVEQHVELALSVADRAIVLNHGRMVLEGAARDLLADRTKVQQAYFGAGGYADEEHEALPAEV</sequence>
<keyword evidence="4 7" id="KW-0067">ATP-binding</keyword>
<keyword evidence="5" id="KW-0029">Amino-acid transport</keyword>
<dbReference type="PROSITE" id="PS50893">
    <property type="entry name" value="ABC_TRANSPORTER_2"/>
    <property type="match status" value="1"/>
</dbReference>
<dbReference type="GO" id="GO:0015807">
    <property type="term" value="P:L-amino acid transport"/>
    <property type="evidence" value="ECO:0007669"/>
    <property type="project" value="TreeGrafter"/>
</dbReference>
<dbReference type="InterPro" id="IPR003593">
    <property type="entry name" value="AAA+_ATPase"/>
</dbReference>
<protein>
    <submittedName>
        <fullName evidence="7">ATP-binding cassette domain-containing protein</fullName>
    </submittedName>
</protein>
<comment type="caution">
    <text evidence="7">The sequence shown here is derived from an EMBL/GenBank/DDBJ whole genome shotgun (WGS) entry which is preliminary data.</text>
</comment>
<dbReference type="InterPro" id="IPR003439">
    <property type="entry name" value="ABC_transporter-like_ATP-bd"/>
</dbReference>
<evidence type="ECO:0000256" key="3">
    <source>
        <dbReference type="ARBA" id="ARBA00022741"/>
    </source>
</evidence>
<dbReference type="GO" id="GO:0016887">
    <property type="term" value="F:ATP hydrolysis activity"/>
    <property type="evidence" value="ECO:0007669"/>
    <property type="project" value="InterPro"/>
</dbReference>
<evidence type="ECO:0000259" key="6">
    <source>
        <dbReference type="PROSITE" id="PS50893"/>
    </source>
</evidence>
<dbReference type="EMBL" id="WLYK01000008">
    <property type="protein sequence ID" value="MTD15957.1"/>
    <property type="molecule type" value="Genomic_DNA"/>
</dbReference>
<dbReference type="PANTHER" id="PTHR43820:SF4">
    <property type="entry name" value="HIGH-AFFINITY BRANCHED-CHAIN AMINO ACID TRANSPORT ATP-BINDING PROTEIN LIVF"/>
    <property type="match status" value="1"/>
</dbReference>
<keyword evidence="8" id="KW-1185">Reference proteome</keyword>
<dbReference type="RefSeq" id="WP_154769954.1">
    <property type="nucleotide sequence ID" value="NZ_WLYK01000008.1"/>
</dbReference>
<dbReference type="SMART" id="SM00382">
    <property type="entry name" value="AAA"/>
    <property type="match status" value="1"/>
</dbReference>
<organism evidence="7 8">
    <name type="scientific">Nakamurella alba</name>
    <dbReference type="NCBI Taxonomy" id="2665158"/>
    <lineage>
        <taxon>Bacteria</taxon>
        <taxon>Bacillati</taxon>
        <taxon>Actinomycetota</taxon>
        <taxon>Actinomycetes</taxon>
        <taxon>Nakamurellales</taxon>
        <taxon>Nakamurellaceae</taxon>
        <taxon>Nakamurella</taxon>
    </lineage>
</organism>
<name>A0A7K1FP86_9ACTN</name>
<dbReference type="InterPro" id="IPR017871">
    <property type="entry name" value="ABC_transporter-like_CS"/>
</dbReference>
<dbReference type="CDD" id="cd03224">
    <property type="entry name" value="ABC_TM1139_LivF_branched"/>
    <property type="match status" value="1"/>
</dbReference>
<dbReference type="Proteomes" id="UP000460221">
    <property type="component" value="Unassembled WGS sequence"/>
</dbReference>
<dbReference type="Gene3D" id="3.40.50.300">
    <property type="entry name" value="P-loop containing nucleotide triphosphate hydrolases"/>
    <property type="match status" value="1"/>
</dbReference>
<keyword evidence="2" id="KW-0813">Transport</keyword>
<keyword evidence="3" id="KW-0547">Nucleotide-binding</keyword>
<dbReference type="InterPro" id="IPR027417">
    <property type="entry name" value="P-loop_NTPase"/>
</dbReference>
<evidence type="ECO:0000256" key="5">
    <source>
        <dbReference type="ARBA" id="ARBA00022970"/>
    </source>
</evidence>
<comment type="similarity">
    <text evidence="1">Belongs to the ABC transporter superfamily.</text>
</comment>
<dbReference type="Pfam" id="PF00005">
    <property type="entry name" value="ABC_tran"/>
    <property type="match status" value="1"/>
</dbReference>
<proteinExistence type="inferred from homology"/>
<evidence type="ECO:0000256" key="2">
    <source>
        <dbReference type="ARBA" id="ARBA00022448"/>
    </source>
</evidence>
<dbReference type="PANTHER" id="PTHR43820">
    <property type="entry name" value="HIGH-AFFINITY BRANCHED-CHAIN AMINO ACID TRANSPORT ATP-BINDING PROTEIN LIVF"/>
    <property type="match status" value="1"/>
</dbReference>
<evidence type="ECO:0000256" key="1">
    <source>
        <dbReference type="ARBA" id="ARBA00005417"/>
    </source>
</evidence>
<dbReference type="GO" id="GO:0015658">
    <property type="term" value="F:branched-chain amino acid transmembrane transporter activity"/>
    <property type="evidence" value="ECO:0007669"/>
    <property type="project" value="TreeGrafter"/>
</dbReference>
<dbReference type="SUPFAM" id="SSF52540">
    <property type="entry name" value="P-loop containing nucleoside triphosphate hydrolases"/>
    <property type="match status" value="1"/>
</dbReference>
<dbReference type="AlphaFoldDB" id="A0A7K1FP86"/>
<evidence type="ECO:0000256" key="4">
    <source>
        <dbReference type="ARBA" id="ARBA00022840"/>
    </source>
</evidence>
<dbReference type="InterPro" id="IPR052156">
    <property type="entry name" value="BCAA_Transport_ATP-bd_LivF"/>
</dbReference>